<dbReference type="CDD" id="cd05401">
    <property type="entry name" value="NT_GlnE_GlnD_like"/>
    <property type="match status" value="1"/>
</dbReference>
<sequence length="703" mass="78550">MRKRTRRIITLNMLPPLAFFALLSAYSFLILIPGLQKAGKTGEGAAALLSAIFPYTAGLMFLTAVLFILLAVRATKMELSREKLKESADRIDEEFQSWVETTADGFIYIADTGTSAADRIVLEMLDCTEVDFENLKPGDYINTDVDGKELLGFIADKSDDITGRYETRLIGTDGIPVEVLISASRIKSESMTGVILIVKDMSDHARTGAVRIDVQREYSIVELRSALQYIYQNAGTMMAEPLLIDEEELVIDAVKKMNTQHKNSFIVVDDAGFAAGVVTDQDLRQRILSGDKNITDKVTDIMSCPVVSASVDIMFFEAFRLMRDNSIRQLVIDDADGRPVGLLTEKNLIAVQSTNTAAFEEELLKAETVDEMRDCYRRLVFSVRTLVLSGAKASYIISLVSKTAEIITDKLIKLAFIKLGPPACDFAFIAMGSEGRGEQTLLTDQDNGIIFEDGPETTLNARRAYFLKLGAFVSDALNHIGYNYCSGGVMASNPKWVKTGNEWAQQIWDWFSGNSPDRLLDLNILFDFKCVYGDKKLAETLRMNIWKAVDSYPGFLKEIAAAVSVFKPRLTIFGRIQVERTDADDEVFNIKKALGPLTIYARTMALKESIAHTATSERLKILAERGVITGKQYRDYSHAFDFLTQLRFRDQVQTIEDGEKMNNLIYIEDLSEVEIISLRKIFKQISSAQDNLRLALTGSIRQI</sequence>
<dbReference type="Pfam" id="PF03445">
    <property type="entry name" value="DUF294"/>
    <property type="match status" value="1"/>
</dbReference>
<dbReference type="Pfam" id="PF00571">
    <property type="entry name" value="CBS"/>
    <property type="match status" value="2"/>
</dbReference>
<gene>
    <name evidence="5" type="ORF">PQJ61_16095</name>
</gene>
<evidence type="ECO:0000313" key="6">
    <source>
        <dbReference type="Proteomes" id="UP001221217"/>
    </source>
</evidence>
<organism evidence="5 6">
    <name type="scientific">Candidatus Thalassospirochaeta sargassi</name>
    <dbReference type="NCBI Taxonomy" id="3119039"/>
    <lineage>
        <taxon>Bacteria</taxon>
        <taxon>Pseudomonadati</taxon>
        <taxon>Spirochaetota</taxon>
        <taxon>Spirochaetia</taxon>
        <taxon>Spirochaetales</taxon>
        <taxon>Spirochaetaceae</taxon>
        <taxon>Candidatus Thalassospirochaeta</taxon>
    </lineage>
</organism>
<evidence type="ECO:0000313" key="5">
    <source>
        <dbReference type="EMBL" id="MDC7228284.1"/>
    </source>
</evidence>
<keyword evidence="3" id="KW-1133">Transmembrane helix</keyword>
<dbReference type="InterPro" id="IPR005105">
    <property type="entry name" value="GlnD_Uridyltrans_N"/>
</dbReference>
<dbReference type="InterPro" id="IPR046342">
    <property type="entry name" value="CBS_dom_sf"/>
</dbReference>
<feature type="domain" description="CBS" evidence="4">
    <location>
        <begin position="237"/>
        <end position="293"/>
    </location>
</feature>
<dbReference type="InterPro" id="IPR051257">
    <property type="entry name" value="Diverse_CBS-Domain"/>
</dbReference>
<dbReference type="PROSITE" id="PS51371">
    <property type="entry name" value="CBS"/>
    <property type="match status" value="2"/>
</dbReference>
<proteinExistence type="predicted"/>
<dbReference type="InterPro" id="IPR018821">
    <property type="entry name" value="DUF294_put_nucleoTrafse_sb-bd"/>
</dbReference>
<dbReference type="GO" id="GO:0008773">
    <property type="term" value="F:[protein-PII] uridylyltransferase activity"/>
    <property type="evidence" value="ECO:0007669"/>
    <property type="project" value="InterPro"/>
</dbReference>
<protein>
    <submittedName>
        <fullName evidence="5">DUF294 nucleotidyltransferase-like domain-containing protein</fullName>
    </submittedName>
</protein>
<feature type="transmembrane region" description="Helical" evidence="3">
    <location>
        <begin position="12"/>
        <end position="32"/>
    </location>
</feature>
<dbReference type="EMBL" id="JAQQAL010000044">
    <property type="protein sequence ID" value="MDC7228284.1"/>
    <property type="molecule type" value="Genomic_DNA"/>
</dbReference>
<dbReference type="PANTHER" id="PTHR43080">
    <property type="entry name" value="CBS DOMAIN-CONTAINING PROTEIN CBSX3, MITOCHONDRIAL"/>
    <property type="match status" value="1"/>
</dbReference>
<dbReference type="CDD" id="cd02205">
    <property type="entry name" value="CBS_pair_SF"/>
    <property type="match status" value="1"/>
</dbReference>
<dbReference type="Gene3D" id="3.30.450.20">
    <property type="entry name" value="PAS domain"/>
    <property type="match status" value="1"/>
</dbReference>
<dbReference type="Proteomes" id="UP001221217">
    <property type="component" value="Unassembled WGS sequence"/>
</dbReference>
<dbReference type="SUPFAM" id="SSF81301">
    <property type="entry name" value="Nucleotidyltransferase"/>
    <property type="match status" value="1"/>
</dbReference>
<evidence type="ECO:0000259" key="4">
    <source>
        <dbReference type="PROSITE" id="PS51371"/>
    </source>
</evidence>
<evidence type="ECO:0000256" key="1">
    <source>
        <dbReference type="ARBA" id="ARBA00023122"/>
    </source>
</evidence>
<feature type="transmembrane region" description="Helical" evidence="3">
    <location>
        <begin position="52"/>
        <end position="72"/>
    </location>
</feature>
<reference evidence="5 6" key="1">
    <citation type="submission" date="2022-12" db="EMBL/GenBank/DDBJ databases">
        <title>Metagenome assembled genome from gulf of manar.</title>
        <authorList>
            <person name="Kohli P."/>
            <person name="Pk S."/>
            <person name="Venkata Ramana C."/>
            <person name="Sasikala C."/>
        </authorList>
    </citation>
    <scope>NUCLEOTIDE SEQUENCE [LARGE SCALE GENOMIC DNA]</scope>
    <source>
        <strain evidence="5">JB008</strain>
    </source>
</reference>
<dbReference type="InterPro" id="IPR043519">
    <property type="entry name" value="NT_sf"/>
</dbReference>
<keyword evidence="3" id="KW-0472">Membrane</keyword>
<dbReference type="InterPro" id="IPR000644">
    <property type="entry name" value="CBS_dom"/>
</dbReference>
<dbReference type="AlphaFoldDB" id="A0AAJ1IFE9"/>
<dbReference type="Pfam" id="PF10335">
    <property type="entry name" value="DUF294_C"/>
    <property type="match status" value="1"/>
</dbReference>
<dbReference type="PANTHER" id="PTHR43080:SF2">
    <property type="entry name" value="CBS DOMAIN-CONTAINING PROTEIN"/>
    <property type="match status" value="1"/>
</dbReference>
<dbReference type="SMART" id="SM00116">
    <property type="entry name" value="CBS"/>
    <property type="match status" value="2"/>
</dbReference>
<dbReference type="SUPFAM" id="SSF54631">
    <property type="entry name" value="CBS-domain pair"/>
    <property type="match status" value="1"/>
</dbReference>
<evidence type="ECO:0000256" key="3">
    <source>
        <dbReference type="SAM" id="Phobius"/>
    </source>
</evidence>
<feature type="domain" description="CBS" evidence="4">
    <location>
        <begin position="302"/>
        <end position="358"/>
    </location>
</feature>
<accession>A0AAJ1IFE9</accession>
<name>A0AAJ1IFE9_9SPIO</name>
<dbReference type="Gene3D" id="3.10.580.10">
    <property type="entry name" value="CBS-domain"/>
    <property type="match status" value="1"/>
</dbReference>
<comment type="caution">
    <text evidence="5">The sequence shown here is derived from an EMBL/GenBank/DDBJ whole genome shotgun (WGS) entry which is preliminary data.</text>
</comment>
<keyword evidence="1 2" id="KW-0129">CBS domain</keyword>
<keyword evidence="3" id="KW-0812">Transmembrane</keyword>
<evidence type="ECO:0000256" key="2">
    <source>
        <dbReference type="PROSITE-ProRule" id="PRU00703"/>
    </source>
</evidence>